<gene>
    <name evidence="2" type="ORF">ACFPVY_15520</name>
</gene>
<name>A0ABW1PR76_9FLAO</name>
<dbReference type="InterPro" id="IPR049458">
    <property type="entry name" value="EpsG-like"/>
</dbReference>
<dbReference type="EMBL" id="JBHSQB010000010">
    <property type="protein sequence ID" value="MFC6098064.1"/>
    <property type="molecule type" value="Genomic_DNA"/>
</dbReference>
<feature type="transmembrane region" description="Helical" evidence="1">
    <location>
        <begin position="29"/>
        <end position="46"/>
    </location>
</feature>
<keyword evidence="3" id="KW-1185">Reference proteome</keyword>
<dbReference type="Proteomes" id="UP001596287">
    <property type="component" value="Unassembled WGS sequence"/>
</dbReference>
<feature type="transmembrane region" description="Helical" evidence="1">
    <location>
        <begin position="326"/>
        <end position="344"/>
    </location>
</feature>
<protein>
    <submittedName>
        <fullName evidence="2">EpsG family protein</fullName>
    </submittedName>
</protein>
<organism evidence="2 3">
    <name type="scientific">Flavobacterium qiangtangense</name>
    <dbReference type="NCBI Taxonomy" id="1442595"/>
    <lineage>
        <taxon>Bacteria</taxon>
        <taxon>Pseudomonadati</taxon>
        <taxon>Bacteroidota</taxon>
        <taxon>Flavobacteriia</taxon>
        <taxon>Flavobacteriales</taxon>
        <taxon>Flavobacteriaceae</taxon>
        <taxon>Flavobacterium</taxon>
    </lineage>
</organism>
<evidence type="ECO:0000313" key="3">
    <source>
        <dbReference type="Proteomes" id="UP001596287"/>
    </source>
</evidence>
<keyword evidence="1" id="KW-0812">Transmembrane</keyword>
<keyword evidence="1" id="KW-1133">Transmembrane helix</keyword>
<dbReference type="Pfam" id="PF14897">
    <property type="entry name" value="EpsG"/>
    <property type="match status" value="1"/>
</dbReference>
<keyword evidence="1" id="KW-0472">Membrane</keyword>
<feature type="transmembrane region" description="Helical" evidence="1">
    <location>
        <begin position="115"/>
        <end position="133"/>
    </location>
</feature>
<feature type="transmembrane region" description="Helical" evidence="1">
    <location>
        <begin position="191"/>
        <end position="223"/>
    </location>
</feature>
<feature type="transmembrane region" description="Helical" evidence="1">
    <location>
        <begin position="274"/>
        <end position="296"/>
    </location>
</feature>
<dbReference type="RefSeq" id="WP_379793048.1">
    <property type="nucleotide sequence ID" value="NZ_JBHSQB010000010.1"/>
</dbReference>
<comment type="caution">
    <text evidence="2">The sequence shown here is derived from an EMBL/GenBank/DDBJ whole genome shotgun (WGS) entry which is preliminary data.</text>
</comment>
<sequence length="368" mass="42904">MLIYFITFFILFTFSLIEILQSGERGKKAMHIISFLVLVFVIGFRWETGTDWDIYLETFLHSFNYNSIAEFSEGMEVGYLMMNYLIRQITEDYSIFLIIHAILFYGVVVKVFTKLVPYPQIALLLFFCINIGVTGSNRQLLAIAICLVGLLYLSVRQNKKFVISVIAATFFHTSAFVFFIYYFLNRNIKSLYLYISIIVSIGIGLTSLPNQLFSLFGFLGSFAESKTQAYELVAQDSLAEFELSLLGLLKRLIFVIVFIMYRKKITLKVPLYNLFLNSYIVGVIFYFLFSNSFIIMVNRGSLYFNLMESLLLSLLLVLFKRKIDKMVFTFFLLILSIFLFYQSIAPYPDLFDPYKGIFINSYYHRLMH</sequence>
<evidence type="ECO:0000313" key="2">
    <source>
        <dbReference type="EMBL" id="MFC6098064.1"/>
    </source>
</evidence>
<feature type="transmembrane region" description="Helical" evidence="1">
    <location>
        <begin position="302"/>
        <end position="319"/>
    </location>
</feature>
<feature type="transmembrane region" description="Helical" evidence="1">
    <location>
        <begin position="6"/>
        <end position="22"/>
    </location>
</feature>
<feature type="transmembrane region" description="Helical" evidence="1">
    <location>
        <begin position="161"/>
        <end position="184"/>
    </location>
</feature>
<feature type="transmembrane region" description="Helical" evidence="1">
    <location>
        <begin position="140"/>
        <end position="155"/>
    </location>
</feature>
<proteinExistence type="predicted"/>
<reference evidence="3" key="1">
    <citation type="journal article" date="2019" name="Int. J. Syst. Evol. Microbiol.">
        <title>The Global Catalogue of Microorganisms (GCM) 10K type strain sequencing project: providing services to taxonomists for standard genome sequencing and annotation.</title>
        <authorList>
            <consortium name="The Broad Institute Genomics Platform"/>
            <consortium name="The Broad Institute Genome Sequencing Center for Infectious Disease"/>
            <person name="Wu L."/>
            <person name="Ma J."/>
        </authorList>
    </citation>
    <scope>NUCLEOTIDE SEQUENCE [LARGE SCALE GENOMIC DNA]</scope>
    <source>
        <strain evidence="3">CCUG 49679</strain>
    </source>
</reference>
<feature type="transmembrane region" description="Helical" evidence="1">
    <location>
        <begin position="93"/>
        <end position="109"/>
    </location>
</feature>
<evidence type="ECO:0000256" key="1">
    <source>
        <dbReference type="SAM" id="Phobius"/>
    </source>
</evidence>
<accession>A0ABW1PR76</accession>
<feature type="transmembrane region" description="Helical" evidence="1">
    <location>
        <begin position="243"/>
        <end position="262"/>
    </location>
</feature>